<feature type="active site" description="Proton acceptor" evidence="11">
    <location>
        <position position="387"/>
    </location>
</feature>
<comment type="similarity">
    <text evidence="2 12">Belongs to the thiolase-like superfamily. Thiolase family.</text>
</comment>
<keyword evidence="5 12" id="KW-0808">Transferase</keyword>
<reference evidence="15 16" key="1">
    <citation type="journal article" date="2015" name="Sci. Rep.">
        <title>Genome of the facultative scuticociliatosis pathogen Pseudocohnilembus persalinus provides insight into its virulence through horizontal gene transfer.</title>
        <authorList>
            <person name="Xiong J."/>
            <person name="Wang G."/>
            <person name="Cheng J."/>
            <person name="Tian M."/>
            <person name="Pan X."/>
            <person name="Warren A."/>
            <person name="Jiang C."/>
            <person name="Yuan D."/>
            <person name="Miao W."/>
        </authorList>
    </citation>
    <scope>NUCLEOTIDE SEQUENCE [LARGE SCALE GENOMIC DNA]</scope>
    <source>
        <strain evidence="15">36N120E</strain>
    </source>
</reference>
<keyword evidence="6" id="KW-0479">Metal-binding</keyword>
<dbReference type="PROSITE" id="PS00099">
    <property type="entry name" value="THIOLASE_3"/>
    <property type="match status" value="1"/>
</dbReference>
<evidence type="ECO:0000256" key="2">
    <source>
        <dbReference type="ARBA" id="ARBA00010982"/>
    </source>
</evidence>
<evidence type="ECO:0000256" key="10">
    <source>
        <dbReference type="ARBA" id="ARBA00023315"/>
    </source>
</evidence>
<dbReference type="EMBL" id="LDAU01000044">
    <property type="protein sequence ID" value="KRX09839.1"/>
    <property type="molecule type" value="Genomic_DNA"/>
</dbReference>
<dbReference type="FunCoup" id="A0A0V0R5R5">
    <property type="interactions" value="160"/>
</dbReference>
<comment type="subcellular location">
    <subcellularLocation>
        <location evidence="1">Mitochondrion</location>
    </subcellularLocation>
</comment>
<dbReference type="GO" id="GO:0005739">
    <property type="term" value="C:mitochondrion"/>
    <property type="evidence" value="ECO:0007669"/>
    <property type="project" value="UniProtKB-SubCell"/>
</dbReference>
<dbReference type="Pfam" id="PF02803">
    <property type="entry name" value="Thiolase_C"/>
    <property type="match status" value="1"/>
</dbReference>
<organism evidence="15 16">
    <name type="scientific">Pseudocohnilembus persalinus</name>
    <name type="common">Ciliate</name>
    <dbReference type="NCBI Taxonomy" id="266149"/>
    <lineage>
        <taxon>Eukaryota</taxon>
        <taxon>Sar</taxon>
        <taxon>Alveolata</taxon>
        <taxon>Ciliophora</taxon>
        <taxon>Intramacronucleata</taxon>
        <taxon>Oligohymenophorea</taxon>
        <taxon>Scuticociliatia</taxon>
        <taxon>Philasterida</taxon>
        <taxon>Pseudocohnilembidae</taxon>
        <taxon>Pseudocohnilembus</taxon>
    </lineage>
</organism>
<dbReference type="FunFam" id="3.40.47.10:FF:000007">
    <property type="entry name" value="acetyl-CoA acetyltransferase, mitochondrial"/>
    <property type="match status" value="1"/>
</dbReference>
<proteinExistence type="inferred from homology"/>
<dbReference type="GO" id="GO:0046872">
    <property type="term" value="F:metal ion binding"/>
    <property type="evidence" value="ECO:0007669"/>
    <property type="project" value="UniProtKB-KW"/>
</dbReference>
<keyword evidence="8" id="KW-0630">Potassium</keyword>
<dbReference type="OMA" id="ICPSIAI"/>
<keyword evidence="10 12" id="KW-0012">Acyltransferase</keyword>
<feature type="active site" description="Acyl-thioester intermediate" evidence="11">
    <location>
        <position position="100"/>
    </location>
</feature>
<feature type="domain" description="Thiolase C-terminal" evidence="14">
    <location>
        <begin position="279"/>
        <end position="399"/>
    </location>
</feature>
<keyword evidence="9" id="KW-0496">Mitochondrion</keyword>
<evidence type="ECO:0000256" key="7">
    <source>
        <dbReference type="ARBA" id="ARBA00022946"/>
    </source>
</evidence>
<feature type="active site" description="Proton acceptor" evidence="11">
    <location>
        <position position="357"/>
    </location>
</feature>
<dbReference type="NCBIfam" id="TIGR01930">
    <property type="entry name" value="AcCoA-C-Actrans"/>
    <property type="match status" value="1"/>
</dbReference>
<dbReference type="InParanoid" id="A0A0V0R5R5"/>
<evidence type="ECO:0000313" key="16">
    <source>
        <dbReference type="Proteomes" id="UP000054937"/>
    </source>
</evidence>
<dbReference type="PIRSF" id="PIRSF000429">
    <property type="entry name" value="Ac-CoA_Ac_transf"/>
    <property type="match status" value="1"/>
</dbReference>
<evidence type="ECO:0000259" key="14">
    <source>
        <dbReference type="Pfam" id="PF02803"/>
    </source>
</evidence>
<protein>
    <recommendedName>
        <fullName evidence="4">acetyl-CoA C-acetyltransferase</fullName>
        <ecNumber evidence="4">2.3.1.9</ecNumber>
    </recommendedName>
</protein>
<dbReference type="AlphaFoldDB" id="A0A0V0R5R5"/>
<dbReference type="GO" id="GO:0003985">
    <property type="term" value="F:acetyl-CoA C-acetyltransferase activity"/>
    <property type="evidence" value="ECO:0007669"/>
    <property type="project" value="UniProtKB-EC"/>
</dbReference>
<dbReference type="InterPro" id="IPR016039">
    <property type="entry name" value="Thiolase-like"/>
</dbReference>
<evidence type="ECO:0000256" key="5">
    <source>
        <dbReference type="ARBA" id="ARBA00022679"/>
    </source>
</evidence>
<feature type="domain" description="Thiolase N-terminal" evidence="13">
    <location>
        <begin position="16"/>
        <end position="271"/>
    </location>
</feature>
<evidence type="ECO:0000256" key="8">
    <source>
        <dbReference type="ARBA" id="ARBA00022958"/>
    </source>
</evidence>
<dbReference type="PROSITE" id="PS00737">
    <property type="entry name" value="THIOLASE_2"/>
    <property type="match status" value="1"/>
</dbReference>
<dbReference type="Pfam" id="PF00108">
    <property type="entry name" value="Thiolase_N"/>
    <property type="match status" value="1"/>
</dbReference>
<dbReference type="GO" id="GO:0006635">
    <property type="term" value="P:fatty acid beta-oxidation"/>
    <property type="evidence" value="ECO:0007669"/>
    <property type="project" value="TreeGrafter"/>
</dbReference>
<dbReference type="SUPFAM" id="SSF53901">
    <property type="entry name" value="Thiolase-like"/>
    <property type="match status" value="2"/>
</dbReference>
<sequence length="402" mass="42635">MLSKVAKYTFASQSPVYIVAGKRTPIGTFLGKLSKIKATELGSIAIKGALNQANIPADQVDEVILGNVCAAGLGQSPARQASLGAGIPIGVPVTNINKVCASGMKTLSFGAQSIALGQNNVVVTGGFENMSQVPFYVNNHRKGHGFGNQTLVDGLATDGLTDVYNNIAMGLCAEKTSTDLGLDRQIQDDFAISSYERTLESIKTGRFKWEIEPVTISEKEGVLAEDEEPKRFQKDKMLKLRPAFSKTGVVTAANASKINDGACSIILMSEQKVKELGVTPLARIVSYADSEVDPIDFCIAPAKSGQRALERAGMKVSQIDYHEVNEAFSATALANIKLLDLDIDRVNIYGGAVALGHPIGMSGSRIVLNLVNILKNQRAKYGMAGICNGGGGATSIIIENLQ</sequence>
<evidence type="ECO:0000256" key="6">
    <source>
        <dbReference type="ARBA" id="ARBA00022723"/>
    </source>
</evidence>
<evidence type="ECO:0000259" key="13">
    <source>
        <dbReference type="Pfam" id="PF00108"/>
    </source>
</evidence>
<dbReference type="CDD" id="cd00751">
    <property type="entry name" value="thiolase"/>
    <property type="match status" value="1"/>
</dbReference>
<evidence type="ECO:0000313" key="15">
    <source>
        <dbReference type="EMBL" id="KRX09839.1"/>
    </source>
</evidence>
<dbReference type="PANTHER" id="PTHR18919">
    <property type="entry name" value="ACETYL-COA C-ACYLTRANSFERASE"/>
    <property type="match status" value="1"/>
</dbReference>
<comment type="subunit">
    <text evidence="3">Homotetramer.</text>
</comment>
<name>A0A0V0R5R5_PSEPJ</name>
<dbReference type="InterPro" id="IPR020615">
    <property type="entry name" value="Thiolase_acyl_enz_int_AS"/>
</dbReference>
<dbReference type="Gene3D" id="3.40.47.10">
    <property type="match status" value="1"/>
</dbReference>
<dbReference type="InterPro" id="IPR020610">
    <property type="entry name" value="Thiolase_AS"/>
</dbReference>
<comment type="caution">
    <text evidence="15">The sequence shown here is derived from an EMBL/GenBank/DDBJ whole genome shotgun (WGS) entry which is preliminary data.</text>
</comment>
<dbReference type="PROSITE" id="PS00098">
    <property type="entry name" value="THIOLASE_1"/>
    <property type="match status" value="1"/>
</dbReference>
<evidence type="ECO:0000256" key="3">
    <source>
        <dbReference type="ARBA" id="ARBA00011881"/>
    </source>
</evidence>
<dbReference type="InterPro" id="IPR002155">
    <property type="entry name" value="Thiolase"/>
</dbReference>
<dbReference type="Proteomes" id="UP000054937">
    <property type="component" value="Unassembled WGS sequence"/>
</dbReference>
<dbReference type="PANTHER" id="PTHR18919:SF156">
    <property type="entry name" value="ACETYL-COA ACETYLTRANSFERASE, MITOCHONDRIAL"/>
    <property type="match status" value="1"/>
</dbReference>
<keyword evidence="7" id="KW-0809">Transit peptide</keyword>
<evidence type="ECO:0000256" key="4">
    <source>
        <dbReference type="ARBA" id="ARBA00012705"/>
    </source>
</evidence>
<keyword evidence="16" id="KW-1185">Reference proteome</keyword>
<dbReference type="EC" id="2.3.1.9" evidence="4"/>
<dbReference type="OrthoDB" id="5404651at2759"/>
<dbReference type="InterPro" id="IPR020617">
    <property type="entry name" value="Thiolase_C"/>
</dbReference>
<accession>A0A0V0R5R5</accession>
<evidence type="ECO:0000256" key="9">
    <source>
        <dbReference type="ARBA" id="ARBA00023128"/>
    </source>
</evidence>
<dbReference type="InterPro" id="IPR020613">
    <property type="entry name" value="Thiolase_CS"/>
</dbReference>
<gene>
    <name evidence="15" type="ORF">PPERSA_02711</name>
</gene>
<evidence type="ECO:0000256" key="11">
    <source>
        <dbReference type="PIRSR" id="PIRSR000429-1"/>
    </source>
</evidence>
<dbReference type="InterPro" id="IPR020616">
    <property type="entry name" value="Thiolase_N"/>
</dbReference>
<evidence type="ECO:0000256" key="1">
    <source>
        <dbReference type="ARBA" id="ARBA00004173"/>
    </source>
</evidence>
<evidence type="ECO:0000256" key="12">
    <source>
        <dbReference type="RuleBase" id="RU003557"/>
    </source>
</evidence>